<dbReference type="Proteomes" id="UP000605897">
    <property type="component" value="Unassembled WGS sequence"/>
</dbReference>
<name>A0ABQ3JJZ6_9PSEU</name>
<evidence type="ECO:0000313" key="2">
    <source>
        <dbReference type="Proteomes" id="UP000605897"/>
    </source>
</evidence>
<dbReference type="EMBL" id="BNAU01000012">
    <property type="protein sequence ID" value="GHF26482.1"/>
    <property type="molecule type" value="Genomic_DNA"/>
</dbReference>
<proteinExistence type="predicted"/>
<reference evidence="2" key="1">
    <citation type="journal article" date="2019" name="Int. J. Syst. Evol. Microbiol.">
        <title>The Global Catalogue of Microorganisms (GCM) 10K type strain sequencing project: providing services to taxonomists for standard genome sequencing and annotation.</title>
        <authorList>
            <consortium name="The Broad Institute Genomics Platform"/>
            <consortium name="The Broad Institute Genome Sequencing Center for Infectious Disease"/>
            <person name="Wu L."/>
            <person name="Ma J."/>
        </authorList>
    </citation>
    <scope>NUCLEOTIDE SEQUENCE [LARGE SCALE GENOMIC DNA]</scope>
    <source>
        <strain evidence="2">CGMCC 4.7677</strain>
    </source>
</reference>
<evidence type="ECO:0000313" key="1">
    <source>
        <dbReference type="EMBL" id="GHF26482.1"/>
    </source>
</evidence>
<accession>A0ABQ3JJZ6</accession>
<gene>
    <name evidence="1" type="ORF">GCM10017786_70780</name>
</gene>
<comment type="caution">
    <text evidence="1">The sequence shown here is derived from an EMBL/GenBank/DDBJ whole genome shotgun (WGS) entry which is preliminary data.</text>
</comment>
<dbReference type="RefSeq" id="WP_191249013.1">
    <property type="nucleotide sequence ID" value="NZ_BNAU01000012.1"/>
</dbReference>
<protein>
    <submittedName>
        <fullName evidence="1">Uncharacterized protein</fullName>
    </submittedName>
</protein>
<keyword evidence="2" id="KW-1185">Reference proteome</keyword>
<sequence length="68" mass="7123">MVGFAIQETAFGKGPGGRERLDQADACLAGLPPGQCPDLVAVAGELTVPLRPRTRRHPGPVDTERESG</sequence>
<organism evidence="1 2">
    <name type="scientific">Amycolatopsis deserti</name>
    <dbReference type="NCBI Taxonomy" id="185696"/>
    <lineage>
        <taxon>Bacteria</taxon>
        <taxon>Bacillati</taxon>
        <taxon>Actinomycetota</taxon>
        <taxon>Actinomycetes</taxon>
        <taxon>Pseudonocardiales</taxon>
        <taxon>Pseudonocardiaceae</taxon>
        <taxon>Amycolatopsis</taxon>
    </lineage>
</organism>